<name>A0A8D8CPK7_CULPI</name>
<protein>
    <submittedName>
        <fullName evidence="2">(northern house mosquito) hypothetical protein</fullName>
    </submittedName>
</protein>
<dbReference type="EMBL" id="HBUE01132742">
    <property type="protein sequence ID" value="CAG6497251.1"/>
    <property type="molecule type" value="Transcribed_RNA"/>
</dbReference>
<accession>A0A8D8CPK7</accession>
<dbReference type="AlphaFoldDB" id="A0A8D8CPK7"/>
<reference evidence="2" key="1">
    <citation type="submission" date="2021-05" db="EMBL/GenBank/DDBJ databases">
        <authorList>
            <person name="Alioto T."/>
            <person name="Alioto T."/>
            <person name="Gomez Garrido J."/>
        </authorList>
    </citation>
    <scope>NUCLEOTIDE SEQUENCE</scope>
</reference>
<evidence type="ECO:0000313" key="2">
    <source>
        <dbReference type="EMBL" id="CAG6497251.1"/>
    </source>
</evidence>
<feature type="compositionally biased region" description="Basic and acidic residues" evidence="1">
    <location>
        <begin position="16"/>
        <end position="34"/>
    </location>
</feature>
<evidence type="ECO:0000256" key="1">
    <source>
        <dbReference type="SAM" id="MobiDB-lite"/>
    </source>
</evidence>
<sequence length="127" mass="14130">MGRHNRLCGGNPGEGPSRRGDRDRGSAQDAHARPEAIVLRAYGQRSEDLQSGHQQGADAVEDLRRVDVTVDGWNRRYGAVSKDSRVSFLDQLAVSLPVRQLRRWTKERYAVEIPSSGHHGPTVRFAS</sequence>
<feature type="region of interest" description="Disordered" evidence="1">
    <location>
        <begin position="1"/>
        <end position="35"/>
    </location>
</feature>
<proteinExistence type="predicted"/>
<organism evidence="2">
    <name type="scientific">Culex pipiens</name>
    <name type="common">House mosquito</name>
    <dbReference type="NCBI Taxonomy" id="7175"/>
    <lineage>
        <taxon>Eukaryota</taxon>
        <taxon>Metazoa</taxon>
        <taxon>Ecdysozoa</taxon>
        <taxon>Arthropoda</taxon>
        <taxon>Hexapoda</taxon>
        <taxon>Insecta</taxon>
        <taxon>Pterygota</taxon>
        <taxon>Neoptera</taxon>
        <taxon>Endopterygota</taxon>
        <taxon>Diptera</taxon>
        <taxon>Nematocera</taxon>
        <taxon>Culicoidea</taxon>
        <taxon>Culicidae</taxon>
        <taxon>Culicinae</taxon>
        <taxon>Culicini</taxon>
        <taxon>Culex</taxon>
        <taxon>Culex</taxon>
    </lineage>
</organism>